<dbReference type="OrthoDB" id="2933059at2"/>
<feature type="transmembrane region" description="Helical" evidence="1">
    <location>
        <begin position="7"/>
        <end position="27"/>
    </location>
</feature>
<evidence type="ECO:0000313" key="2">
    <source>
        <dbReference type="EMBL" id="SDJ80124.1"/>
    </source>
</evidence>
<evidence type="ECO:0000313" key="3">
    <source>
        <dbReference type="Proteomes" id="UP000198694"/>
    </source>
</evidence>
<dbReference type="Proteomes" id="UP000198694">
    <property type="component" value="Unassembled WGS sequence"/>
</dbReference>
<keyword evidence="1" id="KW-1133">Transmembrane helix</keyword>
<keyword evidence="1" id="KW-0812">Transmembrane</keyword>
<proteinExistence type="predicted"/>
<feature type="transmembrane region" description="Helical" evidence="1">
    <location>
        <begin position="33"/>
        <end position="52"/>
    </location>
</feature>
<dbReference type="RefSeq" id="WP_093211470.1">
    <property type="nucleotide sequence ID" value="NZ_FNFL01000001.1"/>
</dbReference>
<keyword evidence="1" id="KW-0472">Membrane</keyword>
<dbReference type="EMBL" id="FNFL01000001">
    <property type="protein sequence ID" value="SDJ80124.1"/>
    <property type="molecule type" value="Genomic_DNA"/>
</dbReference>
<dbReference type="AlphaFoldDB" id="A0A1G8WPC2"/>
<accession>A0A1G8WPC2</accession>
<sequence length="69" mass="7918">MKRSNLIIPILIGVLTFASALVLFWVIDSPSPYLAALVVAFLIFEISFYHLLSSLCMKKNPFTERWKSR</sequence>
<organism evidence="2 3">
    <name type="scientific">Sediminibacillus albus</name>
    <dbReference type="NCBI Taxonomy" id="407036"/>
    <lineage>
        <taxon>Bacteria</taxon>
        <taxon>Bacillati</taxon>
        <taxon>Bacillota</taxon>
        <taxon>Bacilli</taxon>
        <taxon>Bacillales</taxon>
        <taxon>Bacillaceae</taxon>
        <taxon>Sediminibacillus</taxon>
    </lineage>
</organism>
<evidence type="ECO:0000256" key="1">
    <source>
        <dbReference type="SAM" id="Phobius"/>
    </source>
</evidence>
<keyword evidence="3" id="KW-1185">Reference proteome</keyword>
<name>A0A1G8WPC2_9BACI</name>
<reference evidence="2 3" key="1">
    <citation type="submission" date="2016-10" db="EMBL/GenBank/DDBJ databases">
        <authorList>
            <person name="de Groot N.N."/>
        </authorList>
    </citation>
    <scope>NUCLEOTIDE SEQUENCE [LARGE SCALE GENOMIC DNA]</scope>
    <source>
        <strain evidence="2 3">CGMCC 1.6502</strain>
    </source>
</reference>
<protein>
    <submittedName>
        <fullName evidence="2">Uncharacterized protein</fullName>
    </submittedName>
</protein>
<gene>
    <name evidence="2" type="ORF">SAMN05216243_0920</name>
</gene>